<evidence type="ECO:0000313" key="10">
    <source>
        <dbReference type="Proteomes" id="UP001140453"/>
    </source>
</evidence>
<dbReference type="PANTHER" id="PTHR43791">
    <property type="entry name" value="PERMEASE-RELATED"/>
    <property type="match status" value="1"/>
</dbReference>
<comment type="subcellular location">
    <subcellularLocation>
        <location evidence="1">Membrane</location>
        <topology evidence="1">Multi-pass membrane protein</topology>
    </subcellularLocation>
</comment>
<evidence type="ECO:0000256" key="5">
    <source>
        <dbReference type="ARBA" id="ARBA00023136"/>
    </source>
</evidence>
<comment type="caution">
    <text evidence="9">The sequence shown here is derived from an EMBL/GenBank/DDBJ whole genome shotgun (WGS) entry which is preliminary data.</text>
</comment>
<evidence type="ECO:0000256" key="7">
    <source>
        <dbReference type="SAM" id="Phobius"/>
    </source>
</evidence>
<feature type="transmembrane region" description="Helical" evidence="7">
    <location>
        <begin position="379"/>
        <end position="401"/>
    </location>
</feature>
<keyword evidence="4 7" id="KW-1133">Transmembrane helix</keyword>
<sequence length="483" mass="53326">MEQNNSFARRLKVMILGDEAKSKEERRLVQKLDRSAFANAYVAGLQEALNLGGTDYNVLLTMTVAGYTIGQIPHSIAIQVIAPRLYFPTMVIIWAALTMCSAACRTYAQLCAVRFLMGVVEASTYTGTLYIIGSWYKPREIAKRTAIFTASGQAGSMFAGVMMTAIYKGMNGYAGLAGWRWVFLIDGIITMPIAIMGYMYFPDTPETTKAPFLKESEKRLALTRLPPKREDGHNVNPWSLLKRTLTSPAFYILCLFSMVCGALEAFCTQGCFLLWLKYQGKFFSQAEINTYPLGIQAVGIVSNLSAALYIDSSGRRVPMGILACALQLITSVILLIPDVSFAATFFAYYNAGTSYIINPLLFGWANIICQRGGDDALRAVTLASMNAASQILYTFWGIVFYPASDVPYWRKGAIAMICIIAVLLSLLWVVHWLDKHTAAKYPDVIESSDSVYDMKDDLTLNDKDKVVVQKDALADATGVSLRA</sequence>
<evidence type="ECO:0000256" key="6">
    <source>
        <dbReference type="ARBA" id="ARBA00037968"/>
    </source>
</evidence>
<feature type="transmembrane region" description="Helical" evidence="7">
    <location>
        <begin position="179"/>
        <end position="201"/>
    </location>
</feature>
<feature type="transmembrane region" description="Helical" evidence="7">
    <location>
        <begin position="348"/>
        <end position="367"/>
    </location>
</feature>
<comment type="similarity">
    <text evidence="6">Belongs to the major facilitator superfamily. Allantoate permease family.</text>
</comment>
<evidence type="ECO:0000256" key="4">
    <source>
        <dbReference type="ARBA" id="ARBA00022989"/>
    </source>
</evidence>
<dbReference type="FunFam" id="1.20.1250.20:FF:000065">
    <property type="entry name" value="Putative MFS pantothenate transporter"/>
    <property type="match status" value="1"/>
</dbReference>
<name>A0A9W9CV35_9PEZI</name>
<accession>A0A9W9CV35</accession>
<dbReference type="GO" id="GO:0098717">
    <property type="term" value="P:pantothenate import across plasma membrane"/>
    <property type="evidence" value="ECO:0007669"/>
    <property type="project" value="TreeGrafter"/>
</dbReference>
<feature type="transmembrane region" description="Helical" evidence="7">
    <location>
        <begin position="249"/>
        <end position="276"/>
    </location>
</feature>
<feature type="transmembrane region" description="Helical" evidence="7">
    <location>
        <begin position="145"/>
        <end position="167"/>
    </location>
</feature>
<gene>
    <name evidence="9" type="ORF">N0V93_007130</name>
</gene>
<dbReference type="EMBL" id="JAPEVB010000004">
    <property type="protein sequence ID" value="KAJ4389658.1"/>
    <property type="molecule type" value="Genomic_DNA"/>
</dbReference>
<feature type="transmembrane region" description="Helical" evidence="7">
    <location>
        <begin position="317"/>
        <end position="336"/>
    </location>
</feature>
<dbReference type="InterPro" id="IPR011701">
    <property type="entry name" value="MFS"/>
</dbReference>
<dbReference type="InterPro" id="IPR036259">
    <property type="entry name" value="MFS_trans_sf"/>
</dbReference>
<organism evidence="9 10">
    <name type="scientific">Gnomoniopsis smithogilvyi</name>
    <dbReference type="NCBI Taxonomy" id="1191159"/>
    <lineage>
        <taxon>Eukaryota</taxon>
        <taxon>Fungi</taxon>
        <taxon>Dikarya</taxon>
        <taxon>Ascomycota</taxon>
        <taxon>Pezizomycotina</taxon>
        <taxon>Sordariomycetes</taxon>
        <taxon>Sordariomycetidae</taxon>
        <taxon>Diaporthales</taxon>
        <taxon>Gnomoniaceae</taxon>
        <taxon>Gnomoniopsis</taxon>
    </lineage>
</organism>
<proteinExistence type="inferred from homology"/>
<dbReference type="Gene3D" id="1.20.1250.20">
    <property type="entry name" value="MFS general substrate transporter like domains"/>
    <property type="match status" value="1"/>
</dbReference>
<dbReference type="Proteomes" id="UP001140453">
    <property type="component" value="Unassembled WGS sequence"/>
</dbReference>
<keyword evidence="5 7" id="KW-0472">Membrane</keyword>
<protein>
    <recommendedName>
        <fullName evidence="8">Major facilitator superfamily (MFS) profile domain-containing protein</fullName>
    </recommendedName>
</protein>
<dbReference type="GO" id="GO:0015233">
    <property type="term" value="F:pantothenate transmembrane transporter activity"/>
    <property type="evidence" value="ECO:0007669"/>
    <property type="project" value="TreeGrafter"/>
</dbReference>
<dbReference type="OrthoDB" id="3639251at2759"/>
<keyword evidence="10" id="KW-1185">Reference proteome</keyword>
<feature type="transmembrane region" description="Helical" evidence="7">
    <location>
        <begin position="85"/>
        <end position="108"/>
    </location>
</feature>
<dbReference type="Pfam" id="PF07690">
    <property type="entry name" value="MFS_1"/>
    <property type="match status" value="1"/>
</dbReference>
<dbReference type="PANTHER" id="PTHR43791:SF4">
    <property type="entry name" value="PANTOTHENATE TRANSPORTER FEN2"/>
    <property type="match status" value="1"/>
</dbReference>
<feature type="transmembrane region" description="Helical" evidence="7">
    <location>
        <begin position="288"/>
        <end position="310"/>
    </location>
</feature>
<dbReference type="PROSITE" id="PS50850">
    <property type="entry name" value="MFS"/>
    <property type="match status" value="1"/>
</dbReference>
<evidence type="ECO:0000256" key="3">
    <source>
        <dbReference type="ARBA" id="ARBA00022692"/>
    </source>
</evidence>
<evidence type="ECO:0000313" key="9">
    <source>
        <dbReference type="EMBL" id="KAJ4389658.1"/>
    </source>
</evidence>
<evidence type="ECO:0000256" key="2">
    <source>
        <dbReference type="ARBA" id="ARBA00022448"/>
    </source>
</evidence>
<evidence type="ECO:0000259" key="8">
    <source>
        <dbReference type="PROSITE" id="PS50850"/>
    </source>
</evidence>
<feature type="transmembrane region" description="Helical" evidence="7">
    <location>
        <begin position="114"/>
        <end position="133"/>
    </location>
</feature>
<dbReference type="GO" id="GO:0005886">
    <property type="term" value="C:plasma membrane"/>
    <property type="evidence" value="ECO:0007669"/>
    <property type="project" value="TreeGrafter"/>
</dbReference>
<dbReference type="AlphaFoldDB" id="A0A9W9CV35"/>
<keyword evidence="3 7" id="KW-0812">Transmembrane</keyword>
<keyword evidence="2" id="KW-0813">Transport</keyword>
<dbReference type="SUPFAM" id="SSF103473">
    <property type="entry name" value="MFS general substrate transporter"/>
    <property type="match status" value="1"/>
</dbReference>
<dbReference type="InterPro" id="IPR020846">
    <property type="entry name" value="MFS_dom"/>
</dbReference>
<reference evidence="9" key="1">
    <citation type="submission" date="2022-10" db="EMBL/GenBank/DDBJ databases">
        <title>Tapping the CABI collections for fungal endophytes: first genome assemblies for Collariella, Neodidymelliopsis, Ascochyta clinopodiicola, Didymella pomorum, Didymosphaeria variabile, Neocosmospora piperis and Neocucurbitaria cava.</title>
        <authorList>
            <person name="Hill R."/>
        </authorList>
    </citation>
    <scope>NUCLEOTIDE SEQUENCE</scope>
    <source>
        <strain evidence="9">IMI 355082</strain>
    </source>
</reference>
<feature type="domain" description="Major facilitator superfamily (MFS) profile" evidence="8">
    <location>
        <begin position="1"/>
        <end position="483"/>
    </location>
</feature>
<feature type="transmembrane region" description="Helical" evidence="7">
    <location>
        <begin position="413"/>
        <end position="433"/>
    </location>
</feature>
<evidence type="ECO:0000256" key="1">
    <source>
        <dbReference type="ARBA" id="ARBA00004141"/>
    </source>
</evidence>